<keyword evidence="1" id="KW-1133">Transmembrane helix</keyword>
<feature type="transmembrane region" description="Helical" evidence="1">
    <location>
        <begin position="102"/>
        <end position="122"/>
    </location>
</feature>
<evidence type="ECO:0000313" key="4">
    <source>
        <dbReference type="Proteomes" id="UP000051439"/>
    </source>
</evidence>
<evidence type="ECO:0000259" key="2">
    <source>
        <dbReference type="Pfam" id="PF13038"/>
    </source>
</evidence>
<keyword evidence="4" id="KW-1185">Reference proteome</keyword>
<dbReference type="InterPro" id="IPR025007">
    <property type="entry name" value="DUF3899"/>
</dbReference>
<gene>
    <name evidence="3" type="ORF">FC98_GL001265</name>
</gene>
<feature type="transmembrane region" description="Helical" evidence="1">
    <location>
        <begin position="12"/>
        <end position="33"/>
    </location>
</feature>
<reference evidence="3 4" key="1">
    <citation type="journal article" date="2015" name="Genome Announc.">
        <title>Expanding the biotechnology potential of lactobacilli through comparative genomics of 213 strains and associated genera.</title>
        <authorList>
            <person name="Sun Z."/>
            <person name="Harris H.M."/>
            <person name="McCann A."/>
            <person name="Guo C."/>
            <person name="Argimon S."/>
            <person name="Zhang W."/>
            <person name="Yang X."/>
            <person name="Jeffery I.B."/>
            <person name="Cooney J.C."/>
            <person name="Kagawa T.F."/>
            <person name="Liu W."/>
            <person name="Song Y."/>
            <person name="Salvetti E."/>
            <person name="Wrobel A."/>
            <person name="Rasinkangas P."/>
            <person name="Parkhill J."/>
            <person name="Rea M.C."/>
            <person name="O'Sullivan O."/>
            <person name="Ritari J."/>
            <person name="Douillard F.P."/>
            <person name="Paul Ross R."/>
            <person name="Yang R."/>
            <person name="Briner A.E."/>
            <person name="Felis G.E."/>
            <person name="de Vos W.M."/>
            <person name="Barrangou R."/>
            <person name="Klaenhammer T.R."/>
            <person name="Caufield P.W."/>
            <person name="Cui Y."/>
            <person name="Zhang H."/>
            <person name="O'Toole P.W."/>
        </authorList>
    </citation>
    <scope>NUCLEOTIDE SEQUENCE [LARGE SCALE GENOMIC DNA]</scope>
    <source>
        <strain evidence="3 4">DSM 19906</strain>
    </source>
</reference>
<proteinExistence type="predicted"/>
<dbReference type="Proteomes" id="UP000051439">
    <property type="component" value="Unassembled WGS sequence"/>
</dbReference>
<dbReference type="RefSeq" id="WP_008857634.1">
    <property type="nucleotide sequence ID" value="NZ_AZEB01000021.1"/>
</dbReference>
<evidence type="ECO:0000256" key="1">
    <source>
        <dbReference type="SAM" id="Phobius"/>
    </source>
</evidence>
<keyword evidence="1" id="KW-0812">Transmembrane</keyword>
<name>A0A0R1NKH0_9LACO</name>
<dbReference type="AlphaFoldDB" id="A0A0R1NKH0"/>
<dbReference type="PATRIC" id="fig|1423766.4.peg.1305"/>
<protein>
    <recommendedName>
        <fullName evidence="2">DUF3899 domain-containing protein</fullName>
    </recommendedName>
</protein>
<dbReference type="Pfam" id="PF13038">
    <property type="entry name" value="DUF3899"/>
    <property type="match status" value="1"/>
</dbReference>
<feature type="domain" description="DUF3899" evidence="2">
    <location>
        <begin position="36"/>
        <end position="121"/>
    </location>
</feature>
<dbReference type="EMBL" id="AZEB01000021">
    <property type="protein sequence ID" value="KRL20767.1"/>
    <property type="molecule type" value="Genomic_DNA"/>
</dbReference>
<evidence type="ECO:0000313" key="3">
    <source>
        <dbReference type="EMBL" id="KRL20767.1"/>
    </source>
</evidence>
<feature type="transmembrane region" description="Helical" evidence="1">
    <location>
        <begin position="39"/>
        <end position="61"/>
    </location>
</feature>
<keyword evidence="1" id="KW-0472">Membrane</keyword>
<organism evidence="3 4">
    <name type="scientific">Lentilactobacillus kisonensis DSM 19906 = JCM 15041</name>
    <dbReference type="NCBI Taxonomy" id="1423766"/>
    <lineage>
        <taxon>Bacteria</taxon>
        <taxon>Bacillati</taxon>
        <taxon>Bacillota</taxon>
        <taxon>Bacilli</taxon>
        <taxon>Lactobacillales</taxon>
        <taxon>Lactobacillaceae</taxon>
        <taxon>Lentilactobacillus</taxon>
    </lineage>
</organism>
<comment type="caution">
    <text evidence="3">The sequence shown here is derived from an EMBL/GenBank/DDBJ whole genome shotgun (WGS) entry which is preliminary data.</text>
</comment>
<sequence>MVKKLRDHLTTVCVTGIILVNLLLVLVGVPKIGLGNFDFLAGLFLTVLASIFVVGSGHLFTGWRFFIPKKKPTDLESENDPKHPKAKDVAGLKNQPIKVNKYARFCLSTGGLLIVLGILLTII</sequence>
<accession>A0A0R1NKH0</accession>